<dbReference type="OrthoDB" id="696117at2759"/>
<evidence type="ECO:0000313" key="2">
    <source>
        <dbReference type="Proteomes" id="UP000257109"/>
    </source>
</evidence>
<protein>
    <submittedName>
        <fullName evidence="1">Uncharacterized protein</fullName>
    </submittedName>
</protein>
<dbReference type="PANTHER" id="PTHR48227:SF1">
    <property type="entry name" value="DNA LIGASE 1-LIKE"/>
    <property type="match status" value="1"/>
</dbReference>
<accession>A0A371IG51</accession>
<keyword evidence="2" id="KW-1185">Reference proteome</keyword>
<reference evidence="1" key="1">
    <citation type="submission" date="2018-05" db="EMBL/GenBank/DDBJ databases">
        <title>Draft genome of Mucuna pruriens seed.</title>
        <authorList>
            <person name="Nnadi N.E."/>
            <person name="Vos R."/>
            <person name="Hasami M.H."/>
            <person name="Devisetty U.K."/>
            <person name="Aguiy J.C."/>
        </authorList>
    </citation>
    <scope>NUCLEOTIDE SEQUENCE [LARGE SCALE GENOMIC DNA]</scope>
    <source>
        <strain evidence="1">JCA_2017</strain>
    </source>
</reference>
<evidence type="ECO:0000313" key="1">
    <source>
        <dbReference type="EMBL" id="RDY14031.1"/>
    </source>
</evidence>
<dbReference type="AlphaFoldDB" id="A0A371IG51"/>
<dbReference type="PANTHER" id="PTHR48227">
    <property type="entry name" value="DNA TOPOISOMERASE 1-LIKE"/>
    <property type="match status" value="1"/>
</dbReference>
<comment type="caution">
    <text evidence="1">The sequence shown here is derived from an EMBL/GenBank/DDBJ whole genome shotgun (WGS) entry which is preliminary data.</text>
</comment>
<proteinExistence type="predicted"/>
<organism evidence="1 2">
    <name type="scientific">Mucuna pruriens</name>
    <name type="common">Velvet bean</name>
    <name type="synonym">Dolichos pruriens</name>
    <dbReference type="NCBI Taxonomy" id="157652"/>
    <lineage>
        <taxon>Eukaryota</taxon>
        <taxon>Viridiplantae</taxon>
        <taxon>Streptophyta</taxon>
        <taxon>Embryophyta</taxon>
        <taxon>Tracheophyta</taxon>
        <taxon>Spermatophyta</taxon>
        <taxon>Magnoliopsida</taxon>
        <taxon>eudicotyledons</taxon>
        <taxon>Gunneridae</taxon>
        <taxon>Pentapetalae</taxon>
        <taxon>rosids</taxon>
        <taxon>fabids</taxon>
        <taxon>Fabales</taxon>
        <taxon>Fabaceae</taxon>
        <taxon>Papilionoideae</taxon>
        <taxon>50 kb inversion clade</taxon>
        <taxon>NPAAA clade</taxon>
        <taxon>indigoferoid/millettioid clade</taxon>
        <taxon>Phaseoleae</taxon>
        <taxon>Mucuna</taxon>
    </lineage>
</organism>
<sequence length="73" mass="8057">MLWDSKDHLRDIGSLFGKKNLSQFASADNGASAVIGAYLEQASTSFNELDQLLKELNLSHSHKKAQKAHNKDS</sequence>
<gene>
    <name evidence="1" type="ORF">CR513_00972</name>
</gene>
<name>A0A371IG51_MUCPR</name>
<dbReference type="Proteomes" id="UP000257109">
    <property type="component" value="Unassembled WGS sequence"/>
</dbReference>
<feature type="non-terminal residue" evidence="1">
    <location>
        <position position="1"/>
    </location>
</feature>
<dbReference type="EMBL" id="QJKJ01000154">
    <property type="protein sequence ID" value="RDY14031.1"/>
    <property type="molecule type" value="Genomic_DNA"/>
</dbReference>